<dbReference type="PROSITE" id="PS51790">
    <property type="entry name" value="MSRB"/>
    <property type="match status" value="1"/>
</dbReference>
<keyword evidence="2" id="KW-0560">Oxidoreductase</keyword>
<comment type="catalytic activity">
    <reaction evidence="3">
        <text>L-methionyl-[protein] + [thioredoxin]-disulfide + H2O = L-methionyl-(R)-S-oxide-[protein] + [thioredoxin]-dithiol</text>
        <dbReference type="Rhea" id="RHEA:24164"/>
        <dbReference type="Rhea" id="RHEA-COMP:10698"/>
        <dbReference type="Rhea" id="RHEA-COMP:10700"/>
        <dbReference type="Rhea" id="RHEA-COMP:12313"/>
        <dbReference type="Rhea" id="RHEA-COMP:12314"/>
        <dbReference type="ChEBI" id="CHEBI:15377"/>
        <dbReference type="ChEBI" id="CHEBI:16044"/>
        <dbReference type="ChEBI" id="CHEBI:29950"/>
        <dbReference type="ChEBI" id="CHEBI:45764"/>
        <dbReference type="ChEBI" id="CHEBI:50058"/>
        <dbReference type="EC" id="1.8.4.12"/>
    </reaction>
</comment>
<evidence type="ECO:0000256" key="4">
    <source>
        <dbReference type="SAM" id="MobiDB-lite"/>
    </source>
</evidence>
<dbReference type="SUPFAM" id="SSF51316">
    <property type="entry name" value="Mss4-like"/>
    <property type="match status" value="1"/>
</dbReference>
<evidence type="ECO:0000256" key="3">
    <source>
        <dbReference type="ARBA" id="ARBA00048488"/>
    </source>
</evidence>
<dbReference type="NCBIfam" id="TIGR00357">
    <property type="entry name" value="peptide-methionine (R)-S-oxide reductase MsrB"/>
    <property type="match status" value="1"/>
</dbReference>
<evidence type="ECO:0000256" key="2">
    <source>
        <dbReference type="ARBA" id="ARBA00023002"/>
    </source>
</evidence>
<dbReference type="PANTHER" id="PTHR10173">
    <property type="entry name" value="METHIONINE SULFOXIDE REDUCTASE"/>
    <property type="match status" value="1"/>
</dbReference>
<feature type="compositionally biased region" description="Low complexity" evidence="4">
    <location>
        <begin position="25"/>
        <end position="34"/>
    </location>
</feature>
<keyword evidence="7" id="KW-1185">Reference proteome</keyword>
<dbReference type="PANTHER" id="PTHR10173:SF52">
    <property type="entry name" value="METHIONINE-R-SULFOXIDE REDUCTASE B1"/>
    <property type="match status" value="1"/>
</dbReference>
<gene>
    <name evidence="6" type="ORF">SAMN04489714_1844</name>
</gene>
<dbReference type="InterPro" id="IPR011057">
    <property type="entry name" value="Mss4-like_sf"/>
</dbReference>
<dbReference type="Proteomes" id="UP000198976">
    <property type="component" value="Chromosome I"/>
</dbReference>
<evidence type="ECO:0000313" key="7">
    <source>
        <dbReference type="Proteomes" id="UP000198976"/>
    </source>
</evidence>
<dbReference type="EMBL" id="LT629792">
    <property type="protein sequence ID" value="SDU04845.1"/>
    <property type="molecule type" value="Genomic_DNA"/>
</dbReference>
<name>A0ABY0VB34_9ACTO</name>
<dbReference type="Pfam" id="PF01641">
    <property type="entry name" value="SelR"/>
    <property type="match status" value="1"/>
</dbReference>
<organism evidence="6 7">
    <name type="scientific">Schaalia radingae</name>
    <dbReference type="NCBI Taxonomy" id="131110"/>
    <lineage>
        <taxon>Bacteria</taxon>
        <taxon>Bacillati</taxon>
        <taxon>Actinomycetota</taxon>
        <taxon>Actinomycetes</taxon>
        <taxon>Actinomycetales</taxon>
        <taxon>Actinomycetaceae</taxon>
        <taxon>Schaalia</taxon>
    </lineage>
</organism>
<feature type="region of interest" description="Disordered" evidence="4">
    <location>
        <begin position="1"/>
        <end position="48"/>
    </location>
</feature>
<dbReference type="Gene3D" id="2.170.150.20">
    <property type="entry name" value="Peptide methionine sulfoxide reductase"/>
    <property type="match status" value="1"/>
</dbReference>
<dbReference type="InterPro" id="IPR002579">
    <property type="entry name" value="Met_Sox_Rdtase_MsrB_dom"/>
</dbReference>
<dbReference type="InterPro" id="IPR028427">
    <property type="entry name" value="Met_Sox_Rdtase_MsrB"/>
</dbReference>
<reference evidence="6 7" key="1">
    <citation type="submission" date="2016-10" db="EMBL/GenBank/DDBJ databases">
        <authorList>
            <person name="Varghese N."/>
            <person name="Submissions S."/>
        </authorList>
    </citation>
    <scope>NUCLEOTIDE SEQUENCE [LARGE SCALE GENOMIC DNA]</scope>
    <source>
        <strain evidence="6 7">DSM 9169</strain>
    </source>
</reference>
<evidence type="ECO:0000256" key="1">
    <source>
        <dbReference type="ARBA" id="ARBA00012499"/>
    </source>
</evidence>
<protein>
    <recommendedName>
        <fullName evidence="1">peptide-methionine (R)-S-oxide reductase</fullName>
        <ecNumber evidence="1">1.8.4.12</ecNumber>
    </recommendedName>
</protein>
<evidence type="ECO:0000259" key="5">
    <source>
        <dbReference type="PROSITE" id="PS51790"/>
    </source>
</evidence>
<evidence type="ECO:0000313" key="6">
    <source>
        <dbReference type="EMBL" id="SDU04845.1"/>
    </source>
</evidence>
<feature type="domain" description="MsrB" evidence="5">
    <location>
        <begin position="51"/>
        <end position="173"/>
    </location>
</feature>
<accession>A0ABY0VB34</accession>
<sequence>MSETQNDQGARDLRESGDNDGGAVNGNADEAVADSNGKAVTDTNGKVVRSEEEWRRILDPMEYHVLREGGTEMAHTGALLHEDREGIYRCKACGAELFRSTTKFDSLCGWPSFYQPEDAAVTTSEDRSHGMVRTEVRCARCDSHLGHVFDDAPRQPTGLRYCMNSVSLDFEER</sequence>
<dbReference type="EC" id="1.8.4.12" evidence="1"/>
<proteinExistence type="predicted"/>